<reference evidence="3" key="1">
    <citation type="submission" date="2019-11" db="EMBL/GenBank/DDBJ databases">
        <authorList>
            <person name="Liu Y."/>
            <person name="Hou J."/>
            <person name="Li T.-Q."/>
            <person name="Guan C.-H."/>
            <person name="Wu X."/>
            <person name="Wu H.-Z."/>
            <person name="Ling F."/>
            <person name="Zhang R."/>
            <person name="Shi X.-G."/>
            <person name="Ren J.-P."/>
            <person name="Chen E.-F."/>
            <person name="Sun J.-M."/>
        </authorList>
    </citation>
    <scope>NUCLEOTIDE SEQUENCE</scope>
    <source>
        <strain evidence="3">Adult_tree_wgs_1</strain>
        <tissue evidence="3">Leaves</tissue>
    </source>
</reference>
<dbReference type="Proteomes" id="UP000626092">
    <property type="component" value="Unassembled WGS sequence"/>
</dbReference>
<dbReference type="InterPro" id="IPR041693">
    <property type="entry name" value="Glyco_trans_4_5"/>
</dbReference>
<evidence type="ECO:0000256" key="2">
    <source>
        <dbReference type="SAM" id="Phobius"/>
    </source>
</evidence>
<feature type="compositionally biased region" description="Polar residues" evidence="1">
    <location>
        <begin position="30"/>
        <end position="54"/>
    </location>
</feature>
<dbReference type="OrthoDB" id="512920at2759"/>
<feature type="region of interest" description="Disordered" evidence="1">
    <location>
        <begin position="30"/>
        <end position="65"/>
    </location>
</feature>
<evidence type="ECO:0000313" key="3">
    <source>
        <dbReference type="EMBL" id="KAF7135804.1"/>
    </source>
</evidence>
<feature type="region of interest" description="Disordered" evidence="1">
    <location>
        <begin position="110"/>
        <end position="142"/>
    </location>
</feature>
<keyword evidence="2" id="KW-0472">Membrane</keyword>
<dbReference type="PANTHER" id="PTHR47778:SF2">
    <property type="entry name" value="GLYCOSYL TRANSFERASE FAMILY 1 DOMAIN-CONTAINING PROTEIN"/>
    <property type="match status" value="1"/>
</dbReference>
<accession>A0A834LIW2</accession>
<dbReference type="PANTHER" id="PTHR47778">
    <property type="entry name" value="BNAA05G14870D PROTEIN"/>
    <property type="match status" value="1"/>
</dbReference>
<keyword evidence="4" id="KW-1185">Reference proteome</keyword>
<proteinExistence type="predicted"/>
<dbReference type="CDD" id="cd03801">
    <property type="entry name" value="GT4_PimA-like"/>
    <property type="match status" value="2"/>
</dbReference>
<dbReference type="SUPFAM" id="SSF53756">
    <property type="entry name" value="UDP-Glycosyltransferase/glycogen phosphorylase"/>
    <property type="match status" value="2"/>
</dbReference>
<evidence type="ECO:0008006" key="5">
    <source>
        <dbReference type="Google" id="ProtNLM"/>
    </source>
</evidence>
<dbReference type="EMBL" id="WJXA01000008">
    <property type="protein sequence ID" value="KAF7135804.1"/>
    <property type="molecule type" value="Genomic_DNA"/>
</dbReference>
<feature type="transmembrane region" description="Helical" evidence="2">
    <location>
        <begin position="74"/>
        <end position="91"/>
    </location>
</feature>
<feature type="region of interest" description="Disordered" evidence="1">
    <location>
        <begin position="655"/>
        <end position="677"/>
    </location>
</feature>
<feature type="compositionally biased region" description="Basic and acidic residues" evidence="1">
    <location>
        <begin position="177"/>
        <end position="190"/>
    </location>
</feature>
<dbReference type="AlphaFoldDB" id="A0A834LIW2"/>
<comment type="caution">
    <text evidence="3">The sequence shown here is derived from an EMBL/GenBank/DDBJ whole genome shotgun (WGS) entry which is preliminary data.</text>
</comment>
<keyword evidence="2" id="KW-0812">Transmembrane</keyword>
<keyword evidence="2" id="KW-1133">Transmembrane helix</keyword>
<feature type="compositionally biased region" description="Basic and acidic residues" evidence="1">
    <location>
        <begin position="112"/>
        <end position="128"/>
    </location>
</feature>
<name>A0A834LIW2_RHOSS</name>
<evidence type="ECO:0000256" key="1">
    <source>
        <dbReference type="SAM" id="MobiDB-lite"/>
    </source>
</evidence>
<organism evidence="3 4">
    <name type="scientific">Rhododendron simsii</name>
    <name type="common">Sims's rhododendron</name>
    <dbReference type="NCBI Taxonomy" id="118357"/>
    <lineage>
        <taxon>Eukaryota</taxon>
        <taxon>Viridiplantae</taxon>
        <taxon>Streptophyta</taxon>
        <taxon>Embryophyta</taxon>
        <taxon>Tracheophyta</taxon>
        <taxon>Spermatophyta</taxon>
        <taxon>Magnoliopsida</taxon>
        <taxon>eudicotyledons</taxon>
        <taxon>Gunneridae</taxon>
        <taxon>Pentapetalae</taxon>
        <taxon>asterids</taxon>
        <taxon>Ericales</taxon>
        <taxon>Ericaceae</taxon>
        <taxon>Ericoideae</taxon>
        <taxon>Rhodoreae</taxon>
        <taxon>Rhododendron</taxon>
    </lineage>
</organism>
<protein>
    <recommendedName>
        <fullName evidence="5">Glycosyl transferase family 1 domain-containing protein</fullName>
    </recommendedName>
</protein>
<feature type="region of interest" description="Disordered" evidence="1">
    <location>
        <begin position="163"/>
        <end position="190"/>
    </location>
</feature>
<evidence type="ECO:0000313" key="4">
    <source>
        <dbReference type="Proteomes" id="UP000626092"/>
    </source>
</evidence>
<dbReference type="Pfam" id="PF16994">
    <property type="entry name" value="Glyco_trans_4_5"/>
    <property type="match status" value="2"/>
</dbReference>
<sequence>MLIMEEGSNRGDLLGNIARLPALRTNSSFKSTLSGRSTPRGSPSASFRRLNSSRTPRREGRSSGTHQWFRGNRLLFWLLLITLWAYAVFYVQSQWAHGLKKETFLGYGSKTNDGKSDYKENDRRDLTSHKNSSAAISRNDTIDTSQSTLKDINVVLPQKGNVVPSRQTLKRKKSKRSERGSRNKISDKKKAAVEVEATEIGQEPDIPKRNTSYGLIVGPFGLTEDRILEWSPEMRSGTCDRKGEFARLVWSRKFVLIFHELSMTGAPLSMMELATELLSCGATVSVVVLSKKGGLMSELVRRKIKVVEDKASVSFKTAMKSDLVIAGSAVCASWIEQYMAHFPAGSSHIAWWIMENRREYFDRSKLVLNRVKMLIFLSESQSIQWLAWCAEENIKLNSQHSWVPLSVNDELAFVAGIACSLNTPSAGPEKMLEKRKLLRNAVREEMGLKDNDMLVMSLSSINAGKGQLLLLESAQMVVEKELSQEANIKTVVSESEGMQDQILKVLIGSVGSKSNKIPYVKTLLNFVSQHSNLSKSVLWTPATTRVASLYSAADAYVINSQVLGTDAGGTKDIVEHNKTGLLHPMGRPGAQVLSENLQFLLKNPLARQEMGTRGREKVETMYLKRHMYKRFAKYLYPRSVRNDDNEAFLDYARIGKPDDHGNNSESEENNENSLRIAKRGRNSTTYGLILGPFGSTEDRILDKRSTGSCDKRGWFARIVWSRKFVLVFHELTMTGAPLSMMELATELLSCEAIVSVVVLSKKGGLMPELVRRKIQVVEDNAIVSFKTAAKADLVIAGSAACSSWIGPSPANDALGHVLQFPSSGCLPWLGQYFLWVRMLIFLTQSQSQQWLTWCAEENADLKPTNVSVVPLSVNDELAFVAGIPCSLNTPSSGPETMLEKRKVLRNAVREEMGLKDSDVVVMSLSSINGGKGQLLLLEAAQMVVEKQLAGYDSGSLLCKIAALLHPFAASLAQLWLFFFVFYLKDEKREDETVTFRLHNAARFGESQTCCQIWRGSNLAASLATRKANVRTDVLSQSERVLQEQTLKVLIGSVGSKSNELPYVKAMLSFIYQHPNLSNSVLWTPATTRVASLYSAADVYVTNSQVVGTDAGGTKDIVEHNKTGLLHPLGRLGAQVLSANLQFILKNPLARQEMGMKGREKVEKMYLKRHMYKEFAGVLARCMDKI</sequence>
<gene>
    <name evidence="3" type="ORF">RHSIM_Rhsim08G0219700</name>
</gene>
<dbReference type="Gene3D" id="3.40.50.2000">
    <property type="entry name" value="Glycogen Phosphorylase B"/>
    <property type="match status" value="2"/>
</dbReference>
<feature type="compositionally biased region" description="Polar residues" evidence="1">
    <location>
        <begin position="129"/>
        <end position="142"/>
    </location>
</feature>